<dbReference type="Proteomes" id="UP000320772">
    <property type="component" value="Unassembled WGS sequence"/>
</dbReference>
<dbReference type="GO" id="GO:0000030">
    <property type="term" value="F:mannosyltransferase activity"/>
    <property type="evidence" value="ECO:0007669"/>
    <property type="project" value="TreeGrafter"/>
</dbReference>
<dbReference type="InterPro" id="IPR051706">
    <property type="entry name" value="Glycosyltransferase_domain"/>
</dbReference>
<protein>
    <submittedName>
        <fullName evidence="1">Uncharacterized protein</fullName>
    </submittedName>
</protein>
<dbReference type="EMBL" id="BJLY01000001">
    <property type="protein sequence ID" value="GEB02448.1"/>
    <property type="molecule type" value="Genomic_DNA"/>
</dbReference>
<evidence type="ECO:0000313" key="1">
    <source>
        <dbReference type="EMBL" id="GEB02448.1"/>
    </source>
</evidence>
<organism evidence="1 2">
    <name type="scientific">Gluconobacter roseus NBRC 3990</name>
    <dbReference type="NCBI Taxonomy" id="1307950"/>
    <lineage>
        <taxon>Bacteria</taxon>
        <taxon>Pseudomonadati</taxon>
        <taxon>Pseudomonadota</taxon>
        <taxon>Alphaproteobacteria</taxon>
        <taxon>Acetobacterales</taxon>
        <taxon>Acetobacteraceae</taxon>
        <taxon>Gluconobacter</taxon>
    </lineage>
</organism>
<gene>
    <name evidence="1" type="ORF">GRO01_00240</name>
</gene>
<dbReference type="PANTHER" id="PTHR32385">
    <property type="entry name" value="MANNOSYL PHOSPHORYLINOSITOL CERAMIDE SYNTHASE"/>
    <property type="match status" value="1"/>
</dbReference>
<dbReference type="InterPro" id="IPR029044">
    <property type="entry name" value="Nucleotide-diphossugar_trans"/>
</dbReference>
<reference evidence="1 2" key="1">
    <citation type="submission" date="2019-06" db="EMBL/GenBank/DDBJ databases">
        <title>Whole genome shotgun sequence of Gluconobacter roseus NBRC 3990.</title>
        <authorList>
            <person name="Hosoyama A."/>
            <person name="Uohara A."/>
            <person name="Ohji S."/>
            <person name="Ichikawa N."/>
        </authorList>
    </citation>
    <scope>NUCLEOTIDE SEQUENCE [LARGE SCALE GENOMIC DNA]</scope>
    <source>
        <strain evidence="1 2">NBRC 3990</strain>
    </source>
</reference>
<dbReference type="GO" id="GO:0051999">
    <property type="term" value="P:mannosyl-inositol phosphorylceramide biosynthetic process"/>
    <property type="evidence" value="ECO:0007669"/>
    <property type="project" value="TreeGrafter"/>
</dbReference>
<evidence type="ECO:0000313" key="2">
    <source>
        <dbReference type="Proteomes" id="UP000320772"/>
    </source>
</evidence>
<accession>A0A4Y3M521</accession>
<sequence length="395" mass="45729">MRKLLLKKGCHAKDLIKKKELTTDNSFEKRISEIREFLPNFPSAYNRFKETGADTVGSAFDLANILHTEGSVAEASEFYRLAFDLHDKRPDHYPLAQSLLQARLLCLLKAGKKVPKEEILELESLCIPYANYIRGVSLAWQEQEPEEALKTIGNAFEEFHTGEEIDSIYFEIASNFFGRKVGENLNNNQIPYKLYMYWDNNPPNEILSNFEYHSTLAGLPVKVFDREEASEWLYQNYGIEARELFLNARHPAEAADFLRVHIINRLGGWWLDADLKLKDENTLKFMKAFQGSGCYFTTKNNVIHNDFFGSTSNNLILNDCLLSLYRNSYLHKGLFIAYKTGPGVFNRAFSRLYHNFLYNGLVPPSTQIHKQDSFNTYIEEFDTPYKHTNPHWQNA</sequence>
<comment type="caution">
    <text evidence="1">The sequence shown here is derived from an EMBL/GenBank/DDBJ whole genome shotgun (WGS) entry which is preliminary data.</text>
</comment>
<dbReference type="RefSeq" id="WP_141306695.1">
    <property type="nucleotide sequence ID" value="NZ_BAQZ01000010.1"/>
</dbReference>
<dbReference type="GO" id="GO:0016020">
    <property type="term" value="C:membrane"/>
    <property type="evidence" value="ECO:0007669"/>
    <property type="project" value="GOC"/>
</dbReference>
<proteinExistence type="predicted"/>
<dbReference type="PANTHER" id="PTHR32385:SF15">
    <property type="entry name" value="INOSITOL PHOSPHOCERAMIDE MANNOSYLTRANSFERASE 1"/>
    <property type="match status" value="1"/>
</dbReference>
<dbReference type="SUPFAM" id="SSF53448">
    <property type="entry name" value="Nucleotide-diphospho-sugar transferases"/>
    <property type="match status" value="1"/>
</dbReference>
<dbReference type="Gene3D" id="3.90.550.20">
    <property type="match status" value="1"/>
</dbReference>
<dbReference type="AlphaFoldDB" id="A0A4Y3M521"/>
<name>A0A4Y3M521_9PROT</name>
<keyword evidence="2" id="KW-1185">Reference proteome</keyword>